<dbReference type="SUPFAM" id="SSF57567">
    <property type="entry name" value="Serine protease inhibitors"/>
    <property type="match status" value="1"/>
</dbReference>
<sequence>KAILKINELPMRLFAGGFPPRPKKCGPGETFKQCVSSTCAEATCQKPVVGPGCSYDCATGCYCDKGFFRNARKLCVRRNQCP</sequence>
<dbReference type="InterPro" id="IPR002919">
    <property type="entry name" value="TIL_dom"/>
</dbReference>
<feature type="domain" description="TIL" evidence="3">
    <location>
        <begin position="25"/>
        <end position="81"/>
    </location>
</feature>
<dbReference type="Pfam" id="PF01826">
    <property type="entry name" value="TIL"/>
    <property type="match status" value="1"/>
</dbReference>
<evidence type="ECO:0000259" key="3">
    <source>
        <dbReference type="Pfam" id="PF01826"/>
    </source>
</evidence>
<dbReference type="VEuPathDB" id="VectorBase:ISCP_029816"/>
<protein>
    <submittedName>
        <fullName evidence="4 5">Secreted cysteine rich protein, putative</fullName>
    </submittedName>
</protein>
<keyword evidence="6" id="KW-1185">Reference proteome</keyword>
<evidence type="ECO:0000256" key="1">
    <source>
        <dbReference type="ARBA" id="ARBA00022690"/>
    </source>
</evidence>
<evidence type="ECO:0000313" key="4">
    <source>
        <dbReference type="EMBL" id="EEC15676.1"/>
    </source>
</evidence>
<proteinExistence type="predicted"/>
<organism>
    <name type="scientific">Ixodes scapularis</name>
    <name type="common">Black-legged tick</name>
    <name type="synonym">Deer tick</name>
    <dbReference type="NCBI Taxonomy" id="6945"/>
    <lineage>
        <taxon>Eukaryota</taxon>
        <taxon>Metazoa</taxon>
        <taxon>Ecdysozoa</taxon>
        <taxon>Arthropoda</taxon>
        <taxon>Chelicerata</taxon>
        <taxon>Arachnida</taxon>
        <taxon>Acari</taxon>
        <taxon>Parasitiformes</taxon>
        <taxon>Ixodida</taxon>
        <taxon>Ixodoidea</taxon>
        <taxon>Ixodidae</taxon>
        <taxon>Ixodinae</taxon>
        <taxon>Ixodes</taxon>
    </lineage>
</organism>
<dbReference type="Proteomes" id="UP000001555">
    <property type="component" value="Unassembled WGS sequence"/>
</dbReference>
<dbReference type="InterPro" id="IPR036084">
    <property type="entry name" value="Ser_inhib-like_sf"/>
</dbReference>
<feature type="non-terminal residue" evidence="4">
    <location>
        <position position="1"/>
    </location>
</feature>
<dbReference type="Gene3D" id="2.10.25.10">
    <property type="entry name" value="Laminin"/>
    <property type="match status" value="1"/>
</dbReference>
<evidence type="ECO:0000256" key="2">
    <source>
        <dbReference type="ARBA" id="ARBA00023157"/>
    </source>
</evidence>
<dbReference type="PaxDb" id="6945-B7QA04"/>
<dbReference type="VEuPathDB" id="VectorBase:ISCI012256"/>
<evidence type="ECO:0000313" key="6">
    <source>
        <dbReference type="Proteomes" id="UP000001555"/>
    </source>
</evidence>
<dbReference type="HOGENOM" id="CLU_156801_2_1_1"/>
<dbReference type="CDD" id="cd19941">
    <property type="entry name" value="TIL"/>
    <property type="match status" value="1"/>
</dbReference>
<dbReference type="GO" id="GO:0030414">
    <property type="term" value="F:peptidase inhibitor activity"/>
    <property type="evidence" value="ECO:0007669"/>
    <property type="project" value="UniProtKB-KW"/>
</dbReference>
<name>B7QA04_IXOSC</name>
<dbReference type="AlphaFoldDB" id="B7QA04"/>
<dbReference type="PANTHER" id="PTHR23259">
    <property type="entry name" value="RIDDLE"/>
    <property type="match status" value="1"/>
</dbReference>
<accession>B7QA04</accession>
<reference evidence="5" key="2">
    <citation type="submission" date="2020-05" db="UniProtKB">
        <authorList>
            <consortium name="EnsemblMetazoa"/>
        </authorList>
    </citation>
    <scope>IDENTIFICATION</scope>
    <source>
        <strain evidence="5">wikel</strain>
    </source>
</reference>
<keyword evidence="2" id="KW-1015">Disulfide bond</keyword>
<gene>
    <name evidence="4" type="ORF">IscW_ISCW012256</name>
</gene>
<dbReference type="VEuPathDB" id="VectorBase:ISCW012256"/>
<dbReference type="EMBL" id="ABJB010802712">
    <property type="status" value="NOT_ANNOTATED_CDS"/>
    <property type="molecule type" value="Genomic_DNA"/>
</dbReference>
<dbReference type="OrthoDB" id="10560758at2759"/>
<evidence type="ECO:0000313" key="5">
    <source>
        <dbReference type="EnsemblMetazoa" id="ISCW012256-PA"/>
    </source>
</evidence>
<dbReference type="EnsemblMetazoa" id="ISCW012256-RA">
    <property type="protein sequence ID" value="ISCW012256-PA"/>
    <property type="gene ID" value="ISCW012256"/>
</dbReference>
<dbReference type="EMBL" id="DS891989">
    <property type="protein sequence ID" value="EEC15676.1"/>
    <property type="molecule type" value="Genomic_DNA"/>
</dbReference>
<dbReference type="InterPro" id="IPR051368">
    <property type="entry name" value="SerProtInhib-TIL_Domain"/>
</dbReference>
<dbReference type="PANTHER" id="PTHR23259:SF69">
    <property type="entry name" value="GEO11767P1-RELATED"/>
    <property type="match status" value="1"/>
</dbReference>
<reference evidence="4 6" key="1">
    <citation type="submission" date="2008-03" db="EMBL/GenBank/DDBJ databases">
        <title>Annotation of Ixodes scapularis.</title>
        <authorList>
            <consortium name="Ixodes scapularis Genome Project Consortium"/>
            <person name="Caler E."/>
            <person name="Hannick L.I."/>
            <person name="Bidwell S."/>
            <person name="Joardar V."/>
            <person name="Thiagarajan M."/>
            <person name="Amedeo P."/>
            <person name="Galinsky K.J."/>
            <person name="Schobel S."/>
            <person name="Inman J."/>
            <person name="Hostetler J."/>
            <person name="Miller J."/>
            <person name="Hammond M."/>
            <person name="Megy K."/>
            <person name="Lawson D."/>
            <person name="Kodira C."/>
            <person name="Sutton G."/>
            <person name="Meyer J."/>
            <person name="Hill C.A."/>
            <person name="Birren B."/>
            <person name="Nene V."/>
            <person name="Collins F."/>
            <person name="Alarcon-Chaidez F."/>
            <person name="Wikel S."/>
            <person name="Strausberg R."/>
        </authorList>
    </citation>
    <scope>NUCLEOTIDE SEQUENCE [LARGE SCALE GENOMIC DNA]</scope>
    <source>
        <strain evidence="6">Wikel</strain>
        <strain evidence="4">Wikel colony</strain>
    </source>
</reference>
<keyword evidence="1" id="KW-0646">Protease inhibitor</keyword>